<protein>
    <submittedName>
        <fullName evidence="2">Uncharacterized protein</fullName>
    </submittedName>
</protein>
<feature type="transmembrane region" description="Helical" evidence="1">
    <location>
        <begin position="161"/>
        <end position="183"/>
    </location>
</feature>
<keyword evidence="3" id="KW-1185">Reference proteome</keyword>
<accession>A0ABN9LAX5</accession>
<proteinExistence type="predicted"/>
<evidence type="ECO:0000313" key="3">
    <source>
        <dbReference type="Proteomes" id="UP001176940"/>
    </source>
</evidence>
<organism evidence="2 3">
    <name type="scientific">Ranitomeya imitator</name>
    <name type="common">mimic poison frog</name>
    <dbReference type="NCBI Taxonomy" id="111125"/>
    <lineage>
        <taxon>Eukaryota</taxon>
        <taxon>Metazoa</taxon>
        <taxon>Chordata</taxon>
        <taxon>Craniata</taxon>
        <taxon>Vertebrata</taxon>
        <taxon>Euteleostomi</taxon>
        <taxon>Amphibia</taxon>
        <taxon>Batrachia</taxon>
        <taxon>Anura</taxon>
        <taxon>Neobatrachia</taxon>
        <taxon>Hyloidea</taxon>
        <taxon>Dendrobatidae</taxon>
        <taxon>Dendrobatinae</taxon>
        <taxon>Ranitomeya</taxon>
    </lineage>
</organism>
<reference evidence="2" key="1">
    <citation type="submission" date="2023-07" db="EMBL/GenBank/DDBJ databases">
        <authorList>
            <person name="Stuckert A."/>
        </authorList>
    </citation>
    <scope>NUCLEOTIDE SEQUENCE</scope>
</reference>
<sequence>MVAGNPLGPCSIPEELMMKSSGHKHVVSNHKPRERWADTPTTVSWTSHRTHNHSPGANKLLEVDEEKLSNYEMEMKPLKRMDSYMQEIHTQKRHYSKAGPRSPAEGHHLEERMYGVQRLRSKPQNKENLRPLLLLSPPCRNWRRCESDEENTTELKPTGSAPILVVMVILLNIGVAILFIHFFI</sequence>
<keyword evidence="1" id="KW-0812">Transmembrane</keyword>
<gene>
    <name evidence="2" type="ORF">RIMI_LOCUS7297734</name>
</gene>
<name>A0ABN9LAX5_9NEOB</name>
<keyword evidence="1" id="KW-1133">Transmembrane helix</keyword>
<evidence type="ECO:0000256" key="1">
    <source>
        <dbReference type="SAM" id="Phobius"/>
    </source>
</evidence>
<keyword evidence="1" id="KW-0472">Membrane</keyword>
<comment type="caution">
    <text evidence="2">The sequence shown here is derived from an EMBL/GenBank/DDBJ whole genome shotgun (WGS) entry which is preliminary data.</text>
</comment>
<evidence type="ECO:0000313" key="2">
    <source>
        <dbReference type="EMBL" id="CAJ0937757.1"/>
    </source>
</evidence>
<dbReference type="EMBL" id="CAUEEQ010013733">
    <property type="protein sequence ID" value="CAJ0937757.1"/>
    <property type="molecule type" value="Genomic_DNA"/>
</dbReference>
<dbReference type="Proteomes" id="UP001176940">
    <property type="component" value="Unassembled WGS sequence"/>
</dbReference>